<comment type="similarity">
    <text evidence="1 4">Belongs to the GMC oxidoreductase family.</text>
</comment>
<dbReference type="Pfam" id="PF00732">
    <property type="entry name" value="GMC_oxred_N"/>
    <property type="match status" value="1"/>
</dbReference>
<evidence type="ECO:0000256" key="1">
    <source>
        <dbReference type="ARBA" id="ARBA00010790"/>
    </source>
</evidence>
<evidence type="ECO:0000256" key="2">
    <source>
        <dbReference type="PIRSR" id="PIRSR000137-1"/>
    </source>
</evidence>
<dbReference type="InterPro" id="IPR000172">
    <property type="entry name" value="GMC_OxRdtase_N"/>
</dbReference>
<dbReference type="GO" id="GO:0050660">
    <property type="term" value="F:flavin adenine dinucleotide binding"/>
    <property type="evidence" value="ECO:0007669"/>
    <property type="project" value="InterPro"/>
</dbReference>
<dbReference type="AlphaFoldDB" id="A0AAD4Q1D3"/>
<organism evidence="6 7">
    <name type="scientific">Talaromyces proteolyticus</name>
    <dbReference type="NCBI Taxonomy" id="1131652"/>
    <lineage>
        <taxon>Eukaryota</taxon>
        <taxon>Fungi</taxon>
        <taxon>Dikarya</taxon>
        <taxon>Ascomycota</taxon>
        <taxon>Pezizomycotina</taxon>
        <taxon>Eurotiomycetes</taxon>
        <taxon>Eurotiomycetidae</taxon>
        <taxon>Eurotiales</taxon>
        <taxon>Trichocomaceae</taxon>
        <taxon>Talaromyces</taxon>
        <taxon>Talaromyces sect. Bacilispori</taxon>
    </lineage>
</organism>
<evidence type="ECO:0000259" key="5">
    <source>
        <dbReference type="PROSITE" id="PS00623"/>
    </source>
</evidence>
<evidence type="ECO:0000256" key="3">
    <source>
        <dbReference type="PIRSR" id="PIRSR000137-2"/>
    </source>
</evidence>
<proteinExistence type="inferred from homology"/>
<comment type="caution">
    <text evidence="6">The sequence shown here is derived from an EMBL/GenBank/DDBJ whole genome shotgun (WGS) entry which is preliminary data.</text>
</comment>
<dbReference type="GeneID" id="70248415"/>
<dbReference type="InterPro" id="IPR007867">
    <property type="entry name" value="GMC_OxRtase_C"/>
</dbReference>
<dbReference type="RefSeq" id="XP_046072834.1">
    <property type="nucleotide sequence ID" value="XM_046218128.1"/>
</dbReference>
<gene>
    <name evidence="6" type="ORF">BGW36DRAFT_396168</name>
</gene>
<dbReference type="SUPFAM" id="SSF54373">
    <property type="entry name" value="FAD-linked reductases, C-terminal domain"/>
    <property type="match status" value="1"/>
</dbReference>
<accession>A0AAD4Q1D3</accession>
<dbReference type="PANTHER" id="PTHR11552:SF123">
    <property type="entry name" value="GMC OXIDOREDUCTASE (AFU_ORTHOLOGUE AFUA_2G01770)-RELATED"/>
    <property type="match status" value="1"/>
</dbReference>
<evidence type="ECO:0000313" key="7">
    <source>
        <dbReference type="Proteomes" id="UP001201262"/>
    </source>
</evidence>
<dbReference type="PIRSF" id="PIRSF000137">
    <property type="entry name" value="Alcohol_oxidase"/>
    <property type="match status" value="1"/>
</dbReference>
<dbReference type="Gene3D" id="3.30.560.10">
    <property type="entry name" value="Glucose Oxidase, domain 3"/>
    <property type="match status" value="1"/>
</dbReference>
<name>A0AAD4Q1D3_9EURO</name>
<dbReference type="PROSITE" id="PS00623">
    <property type="entry name" value="GMC_OXRED_1"/>
    <property type="match status" value="1"/>
</dbReference>
<reference evidence="6" key="1">
    <citation type="submission" date="2021-12" db="EMBL/GenBank/DDBJ databases">
        <title>Convergent genome expansion in fungi linked to evolution of root-endophyte symbiosis.</title>
        <authorList>
            <consortium name="DOE Joint Genome Institute"/>
            <person name="Ke Y.-H."/>
            <person name="Bonito G."/>
            <person name="Liao H.-L."/>
            <person name="Looney B."/>
            <person name="Rojas-Flechas A."/>
            <person name="Nash J."/>
            <person name="Hameed K."/>
            <person name="Schadt C."/>
            <person name="Martin F."/>
            <person name="Crous P.W."/>
            <person name="Miettinen O."/>
            <person name="Magnuson J.K."/>
            <person name="Labbe J."/>
            <person name="Jacobson D."/>
            <person name="Doktycz M.J."/>
            <person name="Veneault-Fourrey C."/>
            <person name="Kuo A."/>
            <person name="Mondo S."/>
            <person name="Calhoun S."/>
            <person name="Riley R."/>
            <person name="Ohm R."/>
            <person name="LaButti K."/>
            <person name="Andreopoulos B."/>
            <person name="Pangilinan J."/>
            <person name="Nolan M."/>
            <person name="Tritt A."/>
            <person name="Clum A."/>
            <person name="Lipzen A."/>
            <person name="Daum C."/>
            <person name="Barry K."/>
            <person name="Grigoriev I.V."/>
            <person name="Vilgalys R."/>
        </authorList>
    </citation>
    <scope>NUCLEOTIDE SEQUENCE</scope>
    <source>
        <strain evidence="6">PMI_201</strain>
    </source>
</reference>
<dbReference type="SUPFAM" id="SSF51905">
    <property type="entry name" value="FAD/NAD(P)-binding domain"/>
    <property type="match status" value="1"/>
</dbReference>
<dbReference type="Pfam" id="PF05199">
    <property type="entry name" value="GMC_oxred_C"/>
    <property type="match status" value="1"/>
</dbReference>
<dbReference type="GO" id="GO:0016614">
    <property type="term" value="F:oxidoreductase activity, acting on CH-OH group of donors"/>
    <property type="evidence" value="ECO:0007669"/>
    <property type="project" value="InterPro"/>
</dbReference>
<keyword evidence="4" id="KW-0285">Flavoprotein</keyword>
<evidence type="ECO:0000313" key="6">
    <source>
        <dbReference type="EMBL" id="KAH8698370.1"/>
    </source>
</evidence>
<dbReference type="InterPro" id="IPR036188">
    <property type="entry name" value="FAD/NAD-bd_sf"/>
</dbReference>
<feature type="active site" description="Proton donor" evidence="2">
    <location>
        <position position="494"/>
    </location>
</feature>
<feature type="binding site" evidence="3">
    <location>
        <position position="87"/>
    </location>
    <ligand>
        <name>FAD</name>
        <dbReference type="ChEBI" id="CHEBI:57692"/>
    </ligand>
</feature>
<feature type="binding site" evidence="3">
    <location>
        <position position="227"/>
    </location>
    <ligand>
        <name>FAD</name>
        <dbReference type="ChEBI" id="CHEBI:57692"/>
    </ligand>
</feature>
<dbReference type="PANTHER" id="PTHR11552">
    <property type="entry name" value="GLUCOSE-METHANOL-CHOLINE GMC OXIDOREDUCTASE"/>
    <property type="match status" value="1"/>
</dbReference>
<comment type="cofactor">
    <cofactor evidence="3">
        <name>FAD</name>
        <dbReference type="ChEBI" id="CHEBI:57692"/>
    </cofactor>
</comment>
<evidence type="ECO:0000256" key="4">
    <source>
        <dbReference type="RuleBase" id="RU003968"/>
    </source>
</evidence>
<protein>
    <recommendedName>
        <fullName evidence="5">Glucose-methanol-choline oxidoreductase N-terminal domain-containing protein</fullName>
    </recommendedName>
</protein>
<keyword evidence="7" id="KW-1185">Reference proteome</keyword>
<sequence length="561" mass="60925">MAASFDFIIVGGGTAGCVLASRLSEYLPESSILLIEAGVKDDPRIRPALGLTGQAANEIKWNIQSVPQRAVGNKTIDLVQGKVLGGTSAINHQLWSRGSAGDFDQWAAEVGDERWSWDGQLPFFKNAETFYPGTALQGKDLSAVHGFNGPIKVSQTSSSGRPRNFPLKEPIASMYKAAGISQTADLNSGDILGFTEVTSNNYDGIRQWAGGNYSFGSNVTLWTETHVSKIVMKGSRARGVEYLRPSGGTSGIVSAKREVIVSSGAQGSPKLLLLRLVPISSVISDKHDIEQVTQLPVGENYSDHPMLATYWHLEKRGLALGDVAVRTAECDWTSGLPVDWVAFHRHDNDRVIKSLAESQLDSKELDRFQIKNRAHTESVVLYGHIDFSGKAGPPPPGSNMCVMNILVTPSSRGTVSLKSTDPLDPPVCDPNMLSNELDQQLLWSAARLTSRGLERTIAPEYGVSEYAVDDDLRNDYGDEAMMRRALRIVRTVNHGSGTCAMGSVVDTECRVNGIDGLRVIDSSVIPFPICAHYQAAVYALAEQVCSSFLHFILLVDHIIVR</sequence>
<dbReference type="Gene3D" id="3.50.50.60">
    <property type="entry name" value="FAD/NAD(P)-binding domain"/>
    <property type="match status" value="1"/>
</dbReference>
<feature type="binding site" evidence="3">
    <location>
        <position position="83"/>
    </location>
    <ligand>
        <name>FAD</name>
        <dbReference type="ChEBI" id="CHEBI:57692"/>
    </ligand>
</feature>
<dbReference type="Proteomes" id="UP001201262">
    <property type="component" value="Unassembled WGS sequence"/>
</dbReference>
<keyword evidence="3 4" id="KW-0274">FAD</keyword>
<dbReference type="InterPro" id="IPR012132">
    <property type="entry name" value="GMC_OxRdtase"/>
</dbReference>
<feature type="active site" description="Proton acceptor" evidence="2">
    <location>
        <position position="532"/>
    </location>
</feature>
<feature type="domain" description="Glucose-methanol-choline oxidoreductase N-terminal" evidence="5">
    <location>
        <begin position="81"/>
        <end position="104"/>
    </location>
</feature>
<dbReference type="EMBL" id="JAJTJA010000005">
    <property type="protein sequence ID" value="KAH8698370.1"/>
    <property type="molecule type" value="Genomic_DNA"/>
</dbReference>